<keyword evidence="12" id="KW-0511">Multifunctional enzyme</keyword>
<dbReference type="InterPro" id="IPR036736">
    <property type="entry name" value="ACP-like_sf"/>
</dbReference>
<dbReference type="InterPro" id="IPR016039">
    <property type="entry name" value="Thiolase-like"/>
</dbReference>
<dbReference type="Pfam" id="PF08659">
    <property type="entry name" value="KR"/>
    <property type="match status" value="1"/>
</dbReference>
<dbReference type="FunFam" id="3.30.300.30:FF:000010">
    <property type="entry name" value="Enterobactin synthetase component F"/>
    <property type="match status" value="1"/>
</dbReference>
<dbReference type="Gene3D" id="3.40.50.12780">
    <property type="entry name" value="N-terminal domain of ligase-like"/>
    <property type="match status" value="1"/>
</dbReference>
<dbReference type="SMART" id="SM00822">
    <property type="entry name" value="PKS_KR"/>
    <property type="match status" value="1"/>
</dbReference>
<dbReference type="InterPro" id="IPR042099">
    <property type="entry name" value="ANL_N_sf"/>
</dbReference>
<dbReference type="InterPro" id="IPR001242">
    <property type="entry name" value="Condensation_dom"/>
</dbReference>
<keyword evidence="9" id="KW-0560">Oxidoreductase</keyword>
<evidence type="ECO:0000313" key="28">
    <source>
        <dbReference type="Proteomes" id="UP000244184"/>
    </source>
</evidence>
<dbReference type="CDD" id="cd19531">
    <property type="entry name" value="LCL_NRPS-like"/>
    <property type="match status" value="1"/>
</dbReference>
<dbReference type="Pfam" id="PF00501">
    <property type="entry name" value="AMP-binding"/>
    <property type="match status" value="1"/>
</dbReference>
<keyword evidence="7" id="KW-0276">Fatty acid metabolism</keyword>
<reference evidence="27 28" key="1">
    <citation type="submission" date="2018-03" db="EMBL/GenBank/DDBJ databases">
        <title>Genome sequence of Paenibacillus elgii strain AC13 an antimicrobial compound producing bacteria.</title>
        <authorList>
            <person name="Kurokawa A.S."/>
            <person name="Araujo J.F."/>
            <person name="Costa R.A."/>
            <person name="Ortega D.B."/>
            <person name="Pires A.S."/>
            <person name="Pappas G.J.Jr."/>
            <person name="Franco O.L."/>
            <person name="Barreto C."/>
            <person name="Magalhaes B.S."/>
            <person name="Kruger R.H."/>
        </authorList>
    </citation>
    <scope>NUCLEOTIDE SEQUENCE [LARGE SCALE GENOMIC DNA]</scope>
    <source>
        <strain evidence="27 28">AC13</strain>
    </source>
</reference>
<evidence type="ECO:0000313" key="27">
    <source>
        <dbReference type="EMBL" id="PUA36501.1"/>
    </source>
</evidence>
<dbReference type="FunFam" id="3.40.47.10:FF:000042">
    <property type="entry name" value="Polyketide synthase Pks13"/>
    <property type="match status" value="1"/>
</dbReference>
<dbReference type="Pfam" id="PF13193">
    <property type="entry name" value="AMP-binding_C"/>
    <property type="match status" value="1"/>
</dbReference>
<dbReference type="InterPro" id="IPR050091">
    <property type="entry name" value="PKS_NRPS_Biosynth_Enz"/>
</dbReference>
<evidence type="ECO:0000256" key="10">
    <source>
        <dbReference type="ARBA" id="ARBA00023098"/>
    </source>
</evidence>
<dbReference type="InterPro" id="IPR010071">
    <property type="entry name" value="AA_adenyl_dom"/>
</dbReference>
<gene>
    <name evidence="27" type="ORF">C8Z91_24185</name>
</gene>
<evidence type="ECO:0000256" key="1">
    <source>
        <dbReference type="ARBA" id="ARBA00001937"/>
    </source>
</evidence>
<evidence type="ECO:0000256" key="13">
    <source>
        <dbReference type="ARBA" id="ARBA00029443"/>
    </source>
</evidence>
<evidence type="ECO:0000256" key="7">
    <source>
        <dbReference type="ARBA" id="ARBA00022832"/>
    </source>
</evidence>
<dbReference type="GO" id="GO:0004312">
    <property type="term" value="F:fatty acid synthase activity"/>
    <property type="evidence" value="ECO:0007669"/>
    <property type="project" value="TreeGrafter"/>
</dbReference>
<dbReference type="PROSITE" id="PS50075">
    <property type="entry name" value="CARRIER"/>
    <property type="match status" value="2"/>
</dbReference>
<evidence type="ECO:0000256" key="12">
    <source>
        <dbReference type="ARBA" id="ARBA00023268"/>
    </source>
</evidence>
<dbReference type="FunFam" id="3.40.50.980:FF:000001">
    <property type="entry name" value="Non-ribosomal peptide synthetase"/>
    <property type="match status" value="1"/>
</dbReference>
<evidence type="ECO:0000256" key="6">
    <source>
        <dbReference type="ARBA" id="ARBA00022679"/>
    </source>
</evidence>
<evidence type="ECO:0000256" key="14">
    <source>
        <dbReference type="ARBA" id="ARBA00050973"/>
    </source>
</evidence>
<dbReference type="PROSITE" id="PS00455">
    <property type="entry name" value="AMP_BINDING"/>
    <property type="match status" value="1"/>
</dbReference>
<dbReference type="SUPFAM" id="SSF56801">
    <property type="entry name" value="Acetyl-CoA synthetase-like"/>
    <property type="match status" value="1"/>
</dbReference>
<protein>
    <recommendedName>
        <fullName evidence="20">Phenolphthiocerol/phthiocerol polyketide synthase subunit E</fullName>
        <ecNumber evidence="19">2.3.1.292</ecNumber>
    </recommendedName>
    <alternativeName>
        <fullName evidence="22">(Phenol)carboxyphthiodiolenone synthase subunit E</fullName>
    </alternativeName>
    <alternativeName>
        <fullName evidence="23">Beta-ketoacyl-acyl-carrier-protein synthase I</fullName>
    </alternativeName>
    <alternativeName>
        <fullName evidence="21">Phthiocerol synthesis polyketide synthase type I PpsE</fullName>
    </alternativeName>
</protein>
<dbReference type="Proteomes" id="UP000244184">
    <property type="component" value="Unassembled WGS sequence"/>
</dbReference>
<dbReference type="SUPFAM" id="SSF53901">
    <property type="entry name" value="Thiolase-like"/>
    <property type="match status" value="1"/>
</dbReference>
<dbReference type="PANTHER" id="PTHR43775:SF51">
    <property type="entry name" value="INACTIVE PHENOLPHTHIOCEROL SYNTHESIS POLYKETIDE SYNTHASE TYPE I PKS1-RELATED"/>
    <property type="match status" value="1"/>
</dbReference>
<evidence type="ECO:0000256" key="4">
    <source>
        <dbReference type="ARBA" id="ARBA00022450"/>
    </source>
</evidence>
<evidence type="ECO:0000256" key="3">
    <source>
        <dbReference type="ARBA" id="ARBA00006432"/>
    </source>
</evidence>
<dbReference type="EC" id="2.3.1.292" evidence="19"/>
<keyword evidence="5" id="KW-0597">Phosphoprotein</keyword>
<dbReference type="InterPro" id="IPR009081">
    <property type="entry name" value="PP-bd_ACP"/>
</dbReference>
<dbReference type="CDD" id="cd00833">
    <property type="entry name" value="PKS"/>
    <property type="match status" value="1"/>
</dbReference>
<evidence type="ECO:0000256" key="21">
    <source>
        <dbReference type="ARBA" id="ARBA00075053"/>
    </source>
</evidence>
<dbReference type="Pfam" id="PF00550">
    <property type="entry name" value="PP-binding"/>
    <property type="match status" value="2"/>
</dbReference>
<dbReference type="SMART" id="SM00825">
    <property type="entry name" value="PKS_KS"/>
    <property type="match status" value="1"/>
</dbReference>
<dbReference type="InterPro" id="IPR014030">
    <property type="entry name" value="Ketoacyl_synth_N"/>
</dbReference>
<evidence type="ECO:0000256" key="23">
    <source>
        <dbReference type="ARBA" id="ARBA00084020"/>
    </source>
</evidence>
<evidence type="ECO:0000256" key="11">
    <source>
        <dbReference type="ARBA" id="ARBA00023194"/>
    </source>
</evidence>
<comment type="catalytic activity">
    <reaction evidence="15">
        <text>19-(4-hydroxyphenyl)nonadecanoyl-[(phenol)carboxyphthiodiolenone synthase] + 2 (S)-methylmalonyl-CoA + 3 malonyl-CoA + 5 NADPH + 10 H(+) = C37-(phenol)carboxyphthiodiolenone-[(phenol)carboxyphthiodiolenone synthase] + 5 CO2 + 5 NADP(+) + 5 CoA + 2 H2O</text>
        <dbReference type="Rhea" id="RHEA:57760"/>
        <dbReference type="Rhea" id="RHEA-COMP:14273"/>
        <dbReference type="Rhea" id="RHEA-COMP:14990"/>
        <dbReference type="ChEBI" id="CHEBI:15377"/>
        <dbReference type="ChEBI" id="CHEBI:15378"/>
        <dbReference type="ChEBI" id="CHEBI:16526"/>
        <dbReference type="ChEBI" id="CHEBI:57287"/>
        <dbReference type="ChEBI" id="CHEBI:57327"/>
        <dbReference type="ChEBI" id="CHEBI:57384"/>
        <dbReference type="ChEBI" id="CHEBI:57783"/>
        <dbReference type="ChEBI" id="CHEBI:58349"/>
        <dbReference type="ChEBI" id="CHEBI:133301"/>
        <dbReference type="ChEBI" id="CHEBI:142260"/>
        <dbReference type="EC" id="2.3.1.292"/>
    </reaction>
</comment>
<dbReference type="NCBIfam" id="TIGR01733">
    <property type="entry name" value="AA-adenyl-dom"/>
    <property type="match status" value="1"/>
</dbReference>
<evidence type="ECO:0000256" key="17">
    <source>
        <dbReference type="ARBA" id="ARBA00052745"/>
    </source>
</evidence>
<dbReference type="EMBL" id="PYHP01000069">
    <property type="protein sequence ID" value="PUA36501.1"/>
    <property type="molecule type" value="Genomic_DNA"/>
</dbReference>
<dbReference type="FunFam" id="1.10.1200.10:FF:000005">
    <property type="entry name" value="Nonribosomal peptide synthetase 1"/>
    <property type="match status" value="1"/>
</dbReference>
<dbReference type="InterPro" id="IPR045851">
    <property type="entry name" value="AMP-bd_C_sf"/>
</dbReference>
<evidence type="ECO:0000256" key="15">
    <source>
        <dbReference type="ARBA" id="ARBA00051971"/>
    </source>
</evidence>
<evidence type="ECO:0000256" key="24">
    <source>
        <dbReference type="SAM" id="MobiDB-lite"/>
    </source>
</evidence>
<dbReference type="Gene3D" id="3.30.559.10">
    <property type="entry name" value="Chloramphenicol acetyltransferase-like domain"/>
    <property type="match status" value="1"/>
</dbReference>
<dbReference type="GO" id="GO:0017000">
    <property type="term" value="P:antibiotic biosynthetic process"/>
    <property type="evidence" value="ECO:0007669"/>
    <property type="project" value="UniProtKB-KW"/>
</dbReference>
<dbReference type="GO" id="GO:0031177">
    <property type="term" value="F:phosphopantetheine binding"/>
    <property type="evidence" value="ECO:0007669"/>
    <property type="project" value="InterPro"/>
</dbReference>
<feature type="region of interest" description="Disordered" evidence="24">
    <location>
        <begin position="1075"/>
        <end position="1095"/>
    </location>
</feature>
<dbReference type="InterPro" id="IPR013968">
    <property type="entry name" value="PKS_KR"/>
</dbReference>
<comment type="catalytic activity">
    <reaction evidence="17">
        <text>icosanoyl-[(phenol)carboxyphthiodiolenone synthase] + 2 (S)-methylmalonyl-CoA + 3 malonyl-CoA + 5 NADPH + 10 H(+) = C32-carboxyphthiodiolenone-[(phenol)carboxyphthiodiolenone synthase] + 5 CO2 + 5 NADP(+) + 5 CoA + 2 H2O</text>
        <dbReference type="Rhea" id="RHEA:57748"/>
        <dbReference type="Rhea" id="RHEA-COMP:14985"/>
        <dbReference type="Rhea" id="RHEA-COMP:14986"/>
        <dbReference type="ChEBI" id="CHEBI:15377"/>
        <dbReference type="ChEBI" id="CHEBI:15378"/>
        <dbReference type="ChEBI" id="CHEBI:16526"/>
        <dbReference type="ChEBI" id="CHEBI:57287"/>
        <dbReference type="ChEBI" id="CHEBI:57327"/>
        <dbReference type="ChEBI" id="CHEBI:57384"/>
        <dbReference type="ChEBI" id="CHEBI:57783"/>
        <dbReference type="ChEBI" id="CHEBI:58349"/>
        <dbReference type="ChEBI" id="CHEBI:87848"/>
        <dbReference type="ChEBI" id="CHEBI:142236"/>
        <dbReference type="EC" id="2.3.1.292"/>
    </reaction>
</comment>
<comment type="cofactor">
    <cofactor evidence="1">
        <name>NADP(+)</name>
        <dbReference type="ChEBI" id="CHEBI:58349"/>
    </cofactor>
</comment>
<dbReference type="SMART" id="SM00827">
    <property type="entry name" value="PKS_AT"/>
    <property type="match status" value="1"/>
</dbReference>
<evidence type="ECO:0000256" key="22">
    <source>
        <dbReference type="ARBA" id="ARBA00078169"/>
    </source>
</evidence>
<dbReference type="PROSITE" id="PS52004">
    <property type="entry name" value="KS3_2"/>
    <property type="match status" value="1"/>
</dbReference>
<dbReference type="SUPFAM" id="SSF51735">
    <property type="entry name" value="NAD(P)-binding Rossmann-fold domains"/>
    <property type="match status" value="2"/>
</dbReference>
<organism evidence="27 28">
    <name type="scientific">Paenibacillus elgii</name>
    <dbReference type="NCBI Taxonomy" id="189691"/>
    <lineage>
        <taxon>Bacteria</taxon>
        <taxon>Bacillati</taxon>
        <taxon>Bacillota</taxon>
        <taxon>Bacilli</taxon>
        <taxon>Bacillales</taxon>
        <taxon>Paenibacillaceae</taxon>
        <taxon>Paenibacillus</taxon>
    </lineage>
</organism>
<dbReference type="InterPro" id="IPR020845">
    <property type="entry name" value="AMP-binding_CS"/>
</dbReference>
<feature type="domain" description="Ketosynthase family 3 (KS3)" evidence="26">
    <location>
        <begin position="1099"/>
        <end position="1527"/>
    </location>
</feature>
<comment type="cofactor">
    <cofactor evidence="2">
        <name>pantetheine 4'-phosphate</name>
        <dbReference type="ChEBI" id="CHEBI:47942"/>
    </cofactor>
</comment>
<evidence type="ECO:0000256" key="8">
    <source>
        <dbReference type="ARBA" id="ARBA00022857"/>
    </source>
</evidence>
<dbReference type="InterPro" id="IPR000873">
    <property type="entry name" value="AMP-dep_synth/lig_dom"/>
</dbReference>
<dbReference type="SUPFAM" id="SSF52151">
    <property type="entry name" value="FabD/lysophospholipase-like"/>
    <property type="match status" value="1"/>
</dbReference>
<dbReference type="GO" id="GO:0006633">
    <property type="term" value="P:fatty acid biosynthetic process"/>
    <property type="evidence" value="ECO:0007669"/>
    <property type="project" value="TreeGrafter"/>
</dbReference>
<dbReference type="FunFam" id="2.30.38.10:FF:000001">
    <property type="entry name" value="Non-ribosomal peptide synthetase PvdI"/>
    <property type="match status" value="1"/>
</dbReference>
<evidence type="ECO:0000256" key="18">
    <source>
        <dbReference type="ARBA" id="ARBA00058455"/>
    </source>
</evidence>
<dbReference type="GO" id="GO:0016491">
    <property type="term" value="F:oxidoreductase activity"/>
    <property type="evidence" value="ECO:0007669"/>
    <property type="project" value="UniProtKB-KW"/>
</dbReference>
<keyword evidence="8" id="KW-0521">NADP</keyword>
<dbReference type="Gene3D" id="3.40.47.10">
    <property type="match status" value="1"/>
</dbReference>
<dbReference type="SUPFAM" id="SSF55048">
    <property type="entry name" value="Probable ACP-binding domain of malonyl-CoA ACP transacylase"/>
    <property type="match status" value="1"/>
</dbReference>
<accession>A0A2T6FX72</accession>
<comment type="caution">
    <text evidence="27">The sequence shown here is derived from an EMBL/GenBank/DDBJ whole genome shotgun (WGS) entry which is preliminary data.</text>
</comment>
<dbReference type="SMART" id="SM00823">
    <property type="entry name" value="PKS_PP"/>
    <property type="match status" value="2"/>
</dbReference>
<dbReference type="Pfam" id="PF22621">
    <property type="entry name" value="CurL-like_PKS_C"/>
    <property type="match status" value="1"/>
</dbReference>
<feature type="domain" description="Carrier" evidence="25">
    <location>
        <begin position="2527"/>
        <end position="2602"/>
    </location>
</feature>
<dbReference type="InterPro" id="IPR006162">
    <property type="entry name" value="Ppantetheine_attach_site"/>
</dbReference>
<sequence length="2618" mass="286253">MERSTDEKRLRLARLLQERETQPRQYPLSLPQQRLWFLEQMAPGNTAYLITTAIRMEGAFDREVFAKCMRHLVRRHESLRTRFRNENGKAVQHVDPPADIVSFPLPETDLSSWGPKEKEAELSRLLLAETDKPFDIARDRLVRAHWVLLDQEEGVLLLTLHHLISDGWTLGLLIREIETCYRAYVRGETPKLAPLPFTYGEYAQHQREALDGDAFKRKLSYWTEKLRNSPSLLALPTDRPRPAVQSTSGAMVPLKLPREVGEKLKGLARDRGASVFMTALAGFYALLARYTGQEDIVLGCPSANRNESGTAGVVGLFVNPVALRVRVSGELSFQSLLSQVKDTMVEALAHQDVPFERIVEELQPQRSLDASPLFQVMAVQTVPASLPDLPGLRLSPVGVQGTSAKFDMTLYVEETESELSVVLEYRKDLFDAETAERLLERYRVLLAAAAADPLRPIGTLPLLTLEEERQALEDWHRPLTAAEDEKASLLELFDRQVQSGEDRTALIEDGRRVSYGMLNRMANRIAWELLSAGIAPEVFVGVCMERGIERTAALLGILKAGGAYVPLDPGYPAERMRLILQETGASLVVTQSFLAAKVPAGDYRLLTADSLGELPERYDHNPPAPDIHGDSAAYVIFTSGSTGAPKGVVGLHRGILNRLRWGWETYPYAEDEVCCHQAALTFVDAVAETFGPLLRGVPAVILPQTALQDPEVLVDALAKHHISRIVMVPSLLRVVLEACARRKEFLERLRYWSVSGEALPQALCERFFELLPGRTLINIYGSSEVAADATYHAMTSSPQGAGVPIGRPLRNMRICLVDERLQLVPPGVAGEICVGGAGLARGYLHRPEWTAERFIDDPFGADPGERLYRTGDIGRWLPDGTLLFEGRRDQQIKIRGMRVELSEIESVLIRHPAVRNAVVAAAEKNGKAERLVAYVVQEDEWWDPSGLRGYLREHLPEHMVPALFVPLEALPLTATGKIDRRALPAWTEASASASPGFVPPATDMERRITTVWRQALQTDRVGLQDNFFDLGGHSLLLIEVRDRLSLALSREISVVELFQYPTVAELASHLAGQSAGSSSRRARKRSSASAEYSGPPNDSADIAIIGMSGRFPGADGIEAFWTNLLQGECGIRSFSKEELENAGVPARMREDRHFVNCGGTVEGIELFDAAFFGYTPGEAEMLDPQHRVFLECAWEALERAGYAPGSNEGAVGVYAGTTQSTYLLCSLLPRLDPADPAGMFAASTANQESYLATRVAYKLDLHGPGVTVQTACSTSLVAVHTAAQALLAGECDMALAGGVTIKVPQTTGYVYREGSIVSADGSCKAFDAEADGTVFANGAGVVVLKRLDEALRDGDTVHAVIKGSAINNDGGRKVGYTAPSIGGQAEVIQMALDAAGVGAESISYVEAHGTGTPLGDPIELAALTKVFGPSADGPRCGIGSVKTNVGHLDAAAGIASLIKVALSMRSGLLPASLYYTKGNPAVDWANSPFYVVDRSRPWNGGSPGQPRRAGVSSFGIGGTNAHVIVEEAPAQRASDAAAAEEVLVLSARTPSALQAMRERLAARLEAEPSVKLSDVAFTLQQGRKAFGHRWSAVCSSAEQALNALRGEDARAVRTGLADAGERPVVFAFPGQGSQYAGMGAELYAQEPVYRETVDRCAELLMPHLGMDVRDALLGREGFEAERLEETWLTQPALFVAEYALARLWMSVGVKPAAMIGHSLGEYTAACIAGVFSLEEGLELVSVRGRLMHRCEAGAMAAVNANAAELTEQWKGTLEIAAVNGPKMSVVTGAAEEVEELMARLQSAGVECRRLRTGGAFHSSRMEPALGDLEAALQRVKLGPPRIPYVSNESGDWITAEQAESAAYWVSHARHTVKFAENAEHVLDRYPNAVVIEVGPGQTLTSLMRQSVRWGAEHRGVRTLPPGRTGAGERRQWLESVAELWTGGQSIAWKALHGNRVRNRVELPTYPFERQRYWIEPRLTSAAASAVRGRGLERLEPEQWLYEPMFRPTTSISTWHPKERSGLWVVFEEERGGWMDVLAERLEHANQPVVRIREAADFERLSERLYGLNPARPEQYALLFDALAAGEGPMRVLCSCCSWTREDSSFGGVTGFLHLSRALQAHAGAAGNSAHLCVVTEGLYNIAGETDVRPERMMVAGLGQVWMQEHALSAFHLADALMPNRRSQAAAMADAILEDFMSAPAGSPRIYRGNQRWMREYEPVHANRQDADNEIAHTAGTYLLIGPFDRKMQAFAQYLVQPSPDPGLKRIVIINEQPVMPDKAVWPAIANGEIPAGDKARQAAAHALRLEELGAGVHFIPIASPKQRALTEAVDQAAALFGELTGVLYADWSSEEMTFAAASELDGQAVEAELDRTAQGLDELERALAPYRPEFCFIQSSIASELGGLGLSLHAAAAAYTEAFVRRHNELTDSRWRCIQWDAWTSGPVSSDREGRVSELERLAIRPEEGVRLWTKLMACGNSSHCLVSTADYAARRAYALQRHSRQAEQAGPDKGNLALRPRPALPVPLVAPRHDMEQQLADAWSELLGMEPIGIHDDFFNLGGHSLLATQVISWVNSRFPIEFPLKLFFEHPTVAEVAEAIEALLIEKLESMTDEQVSELL</sequence>
<dbReference type="SUPFAM" id="SSF52777">
    <property type="entry name" value="CoA-dependent acyltransferases"/>
    <property type="match status" value="2"/>
</dbReference>
<comment type="function">
    <text evidence="18">Part of the PpsABCDE complex involved in the biosynthesis of the lipid core common to phthiocerols and phenolphthiocerols by successive additions of malonyl-CoA or methylmalonyl-CoA extender units. PpsA can accept as substrate the activated forms of either icosanoyl (C20), docosanoyl (C22) or lignoceroyl (C24) groups from FadD26, or a (4-hydroxyphenyl)-C17 or (4-hydroxyphenyl)-C19 fatty acyl from FadD29. PpsA initiates the biosynthesis and extends its substrate using a malonyl-CoA extender unit. The PpsB and PpsC proteins add the second and third malonyl-CoA extender units. PpsD adds an (R)-methylmalonyl unit and PpsE adds a second (R)-methylmalonyl unit. The incorporation of the methylmalonyl units results in formation of two branched methyl groups in the elongated product.</text>
</comment>
<dbReference type="Pfam" id="PF00698">
    <property type="entry name" value="Acyl_transf_1"/>
    <property type="match status" value="1"/>
</dbReference>
<keyword evidence="11" id="KW-0045">Antibiotic biosynthesis</keyword>
<dbReference type="Pfam" id="PF00668">
    <property type="entry name" value="Condensation"/>
    <property type="match status" value="1"/>
</dbReference>
<dbReference type="PROSITE" id="PS00012">
    <property type="entry name" value="PHOSPHOPANTETHEINE"/>
    <property type="match status" value="1"/>
</dbReference>
<dbReference type="InterPro" id="IPR014031">
    <property type="entry name" value="Ketoacyl_synth_C"/>
</dbReference>
<dbReference type="Gene3D" id="3.40.366.10">
    <property type="entry name" value="Malonyl-Coenzyme A Acyl Carrier Protein, domain 2"/>
    <property type="match status" value="1"/>
</dbReference>
<keyword evidence="6" id="KW-0808">Transferase</keyword>
<dbReference type="CDD" id="cd05930">
    <property type="entry name" value="A_NRPS"/>
    <property type="match status" value="1"/>
</dbReference>
<dbReference type="Gene3D" id="3.30.300.30">
    <property type="match status" value="1"/>
</dbReference>
<evidence type="ECO:0000256" key="20">
    <source>
        <dbReference type="ARBA" id="ARBA00073623"/>
    </source>
</evidence>
<dbReference type="InterPro" id="IPR025110">
    <property type="entry name" value="AMP-bd_C"/>
</dbReference>
<keyword evidence="10" id="KW-0443">Lipid metabolism</keyword>
<dbReference type="InterPro" id="IPR001227">
    <property type="entry name" value="Ac_transferase_dom_sf"/>
</dbReference>
<keyword evidence="4" id="KW-0596">Phosphopantetheine</keyword>
<evidence type="ECO:0000259" key="25">
    <source>
        <dbReference type="PROSITE" id="PS50075"/>
    </source>
</evidence>
<feature type="domain" description="Carrier" evidence="25">
    <location>
        <begin position="999"/>
        <end position="1074"/>
    </location>
</feature>
<evidence type="ECO:0000259" key="26">
    <source>
        <dbReference type="PROSITE" id="PS52004"/>
    </source>
</evidence>
<dbReference type="GO" id="GO:0044550">
    <property type="term" value="P:secondary metabolite biosynthetic process"/>
    <property type="evidence" value="ECO:0007669"/>
    <property type="project" value="UniProtKB-ARBA"/>
</dbReference>
<name>A0A2T6FX72_9BACL</name>
<dbReference type="Gene3D" id="3.30.70.3290">
    <property type="match status" value="1"/>
</dbReference>
<dbReference type="Gene3D" id="3.40.50.720">
    <property type="entry name" value="NAD(P)-binding Rossmann-like Domain"/>
    <property type="match status" value="1"/>
</dbReference>
<dbReference type="RefSeq" id="WP_108533559.1">
    <property type="nucleotide sequence ID" value="NZ_PYHP01000069.1"/>
</dbReference>
<evidence type="ECO:0000256" key="5">
    <source>
        <dbReference type="ARBA" id="ARBA00022553"/>
    </source>
</evidence>
<dbReference type="InterPro" id="IPR016035">
    <property type="entry name" value="Acyl_Trfase/lysoPLipase"/>
</dbReference>
<comment type="similarity">
    <text evidence="3">Belongs to the ATP-dependent AMP-binding enzyme family.</text>
</comment>
<dbReference type="InterPro" id="IPR020841">
    <property type="entry name" value="PKS_Beta-ketoAc_synthase_dom"/>
</dbReference>
<dbReference type="Gene3D" id="3.30.559.30">
    <property type="entry name" value="Nonribosomal peptide synthetase, condensation domain"/>
    <property type="match status" value="1"/>
</dbReference>
<dbReference type="InterPro" id="IPR057326">
    <property type="entry name" value="KR_dom"/>
</dbReference>
<evidence type="ECO:0000256" key="2">
    <source>
        <dbReference type="ARBA" id="ARBA00001957"/>
    </source>
</evidence>
<dbReference type="GO" id="GO:0034081">
    <property type="term" value="C:polyketide synthase complex"/>
    <property type="evidence" value="ECO:0007669"/>
    <property type="project" value="UniProtKB-ARBA"/>
</dbReference>
<dbReference type="PANTHER" id="PTHR43775">
    <property type="entry name" value="FATTY ACID SYNTHASE"/>
    <property type="match status" value="1"/>
</dbReference>
<dbReference type="InterPro" id="IPR020806">
    <property type="entry name" value="PKS_PP-bd"/>
</dbReference>
<dbReference type="Pfam" id="PF00109">
    <property type="entry name" value="ketoacyl-synt"/>
    <property type="match status" value="1"/>
</dbReference>
<proteinExistence type="inferred from homology"/>
<dbReference type="InterPro" id="IPR023213">
    <property type="entry name" value="CAT-like_dom_sf"/>
</dbReference>
<dbReference type="SUPFAM" id="SSF47336">
    <property type="entry name" value="ACP-like"/>
    <property type="match status" value="2"/>
</dbReference>
<comment type="catalytic activity">
    <reaction evidence="14">
        <text>17-(4-hydroxyphenyl)heptadecanoyl-[(phenol)carboxyphthiodiolenone synthase] + 2 (S)-methylmalonyl-CoA + 3 malonyl-CoA + 5 NADPH + 10 H(+) = C35-(phenol)carboxyphthiodiolenone-[(phenol)carboxyphthiodiolenone synthase] + 5 CO2 + 5 NADP(+) + 5 CoA + 2 H2O</text>
        <dbReference type="Rhea" id="RHEA:57756"/>
        <dbReference type="Rhea" id="RHEA-COMP:14272"/>
        <dbReference type="Rhea" id="RHEA-COMP:14989"/>
        <dbReference type="ChEBI" id="CHEBI:15377"/>
        <dbReference type="ChEBI" id="CHEBI:15378"/>
        <dbReference type="ChEBI" id="CHEBI:16526"/>
        <dbReference type="ChEBI" id="CHEBI:57287"/>
        <dbReference type="ChEBI" id="CHEBI:57327"/>
        <dbReference type="ChEBI" id="CHEBI:57384"/>
        <dbReference type="ChEBI" id="CHEBI:57783"/>
        <dbReference type="ChEBI" id="CHEBI:58349"/>
        <dbReference type="ChEBI" id="CHEBI:133300"/>
        <dbReference type="ChEBI" id="CHEBI:142259"/>
        <dbReference type="EC" id="2.3.1.292"/>
    </reaction>
</comment>
<evidence type="ECO:0000256" key="19">
    <source>
        <dbReference type="ARBA" id="ARBA00066974"/>
    </source>
</evidence>
<comment type="catalytic activity">
    <reaction evidence="16">
        <text>docosanoyl-[(phenol)carboxyphthiodiolenone synthase] + 2 (S)-methylmalonyl-CoA + 3 malonyl-CoA + 5 NADPH + 10 H(+) = C34-carboxyphthiodiolenone-[(phenol)carboxyphthiodiolenone synthase] + 5 CO2 + 5 NADP(+) + 5 CoA + 2 H2O</text>
        <dbReference type="Rhea" id="RHEA:57752"/>
        <dbReference type="Rhea" id="RHEA-COMP:14987"/>
        <dbReference type="Rhea" id="RHEA-COMP:14988"/>
        <dbReference type="ChEBI" id="CHEBI:15377"/>
        <dbReference type="ChEBI" id="CHEBI:15378"/>
        <dbReference type="ChEBI" id="CHEBI:16526"/>
        <dbReference type="ChEBI" id="CHEBI:57287"/>
        <dbReference type="ChEBI" id="CHEBI:57327"/>
        <dbReference type="ChEBI" id="CHEBI:57384"/>
        <dbReference type="ChEBI" id="CHEBI:57783"/>
        <dbReference type="ChEBI" id="CHEBI:58349"/>
        <dbReference type="ChEBI" id="CHEBI:142237"/>
        <dbReference type="ChEBI" id="CHEBI:142238"/>
        <dbReference type="EC" id="2.3.1.292"/>
    </reaction>
</comment>
<dbReference type="InterPro" id="IPR036291">
    <property type="entry name" value="NAD(P)-bd_dom_sf"/>
</dbReference>
<comment type="similarity">
    <text evidence="13">In the C-terminal section; belongs to the NRP synthetase family.</text>
</comment>
<evidence type="ECO:0000256" key="16">
    <source>
        <dbReference type="ARBA" id="ARBA00052119"/>
    </source>
</evidence>
<dbReference type="Pfam" id="PF02801">
    <property type="entry name" value="Ketoacyl-synt_C"/>
    <property type="match status" value="1"/>
</dbReference>
<dbReference type="InterPro" id="IPR014043">
    <property type="entry name" value="Acyl_transferase_dom"/>
</dbReference>
<dbReference type="Gene3D" id="1.10.1200.10">
    <property type="entry name" value="ACP-like"/>
    <property type="match status" value="2"/>
</dbReference>
<evidence type="ECO:0000256" key="9">
    <source>
        <dbReference type="ARBA" id="ARBA00023002"/>
    </source>
</evidence>
<dbReference type="InterPro" id="IPR016036">
    <property type="entry name" value="Malonyl_transacylase_ACP-bd"/>
</dbReference>